<evidence type="ECO:0000256" key="5">
    <source>
        <dbReference type="ARBA" id="ARBA00022691"/>
    </source>
</evidence>
<dbReference type="Gene3D" id="1.10.1020.10">
    <property type="entry name" value="Adenine-specific Methyltransferase, Domain 2"/>
    <property type="match status" value="1"/>
</dbReference>
<comment type="catalytic activity">
    <reaction evidence="6 8">
        <text>a 2'-deoxyadenosine in DNA + S-adenosyl-L-methionine = an N(6)-methyl-2'-deoxyadenosine in DNA + S-adenosyl-L-homocysteine + H(+)</text>
        <dbReference type="Rhea" id="RHEA:15197"/>
        <dbReference type="Rhea" id="RHEA-COMP:12418"/>
        <dbReference type="Rhea" id="RHEA-COMP:12419"/>
        <dbReference type="ChEBI" id="CHEBI:15378"/>
        <dbReference type="ChEBI" id="CHEBI:57856"/>
        <dbReference type="ChEBI" id="CHEBI:59789"/>
        <dbReference type="ChEBI" id="CHEBI:90615"/>
        <dbReference type="ChEBI" id="CHEBI:90616"/>
        <dbReference type="EC" id="2.1.1.72"/>
    </reaction>
</comment>
<evidence type="ECO:0000256" key="1">
    <source>
        <dbReference type="ARBA" id="ARBA00006594"/>
    </source>
</evidence>
<dbReference type="GO" id="GO:0032259">
    <property type="term" value="P:methylation"/>
    <property type="evidence" value="ECO:0007669"/>
    <property type="project" value="UniProtKB-KW"/>
</dbReference>
<evidence type="ECO:0000256" key="7">
    <source>
        <dbReference type="PIRSR" id="PIRSR000398-1"/>
    </source>
</evidence>
<sequence>MEHIQLKPIIKWAGGKSRLINKFLPYFPAEFNNYHEPFLGSGAVFFSLFNEIASRKAKAYISDLNDELINLYEVVRDDVEGIIKVSKEHIYDRDYYYYIRSLDPDKLSRTKRASRMLYLNKTCFNGLWRVNSSGQFNVAFGNYTNPKIVDVPVLRSASSVFKQAKLYCGDFEEVVLENAKSGDFVYLDPPYVPLSSTANFTGYTPYSFAKDDHLRLKRVFTQLVKRGCFVALSNSNTEMAKELYEGYNIKTVSATRAINCNTQKRGAIQELLILSYPDELSRYNYRPLCSINFSTSHI</sequence>
<feature type="binding site" evidence="7">
    <location>
        <position position="188"/>
    </location>
    <ligand>
        <name>S-adenosyl-L-methionine</name>
        <dbReference type="ChEBI" id="CHEBI:59789"/>
    </ligand>
</feature>
<evidence type="ECO:0000256" key="4">
    <source>
        <dbReference type="ARBA" id="ARBA00022679"/>
    </source>
</evidence>
<evidence type="ECO:0000256" key="8">
    <source>
        <dbReference type="RuleBase" id="RU361257"/>
    </source>
</evidence>
<dbReference type="Proteomes" id="UP000425916">
    <property type="component" value="Chromosome"/>
</dbReference>
<organism evidence="9 10">
    <name type="scientific">Neomoorella glycerini</name>
    <dbReference type="NCBI Taxonomy" id="55779"/>
    <lineage>
        <taxon>Bacteria</taxon>
        <taxon>Bacillati</taxon>
        <taxon>Bacillota</taxon>
        <taxon>Clostridia</taxon>
        <taxon>Neomoorellales</taxon>
        <taxon>Neomoorellaceae</taxon>
        <taxon>Neomoorella</taxon>
    </lineage>
</organism>
<dbReference type="REBASE" id="367468">
    <property type="entry name" value="M.Mgl11254ORF28340P"/>
</dbReference>
<dbReference type="InterPro" id="IPR023095">
    <property type="entry name" value="Ade_MeTrfase_dom_2"/>
</dbReference>
<gene>
    <name evidence="9" type="primary">dpnM_1</name>
    <name evidence="9" type="ORF">MGLY_28340</name>
</gene>
<evidence type="ECO:0000313" key="9">
    <source>
        <dbReference type="EMBL" id="QGP93426.1"/>
    </source>
</evidence>
<dbReference type="SUPFAM" id="SSF53335">
    <property type="entry name" value="S-adenosyl-L-methionine-dependent methyltransferases"/>
    <property type="match status" value="1"/>
</dbReference>
<proteinExistence type="inferred from homology"/>
<dbReference type="GO" id="GO:0009307">
    <property type="term" value="P:DNA restriction-modification system"/>
    <property type="evidence" value="ECO:0007669"/>
    <property type="project" value="InterPro"/>
</dbReference>
<dbReference type="GO" id="GO:0043565">
    <property type="term" value="F:sequence-specific DNA binding"/>
    <property type="evidence" value="ECO:0007669"/>
    <property type="project" value="TreeGrafter"/>
</dbReference>
<reference evidence="9 10" key="1">
    <citation type="submission" date="2019-11" db="EMBL/GenBank/DDBJ databases">
        <title>Genome sequence of Moorella glycerini DSM11254.</title>
        <authorList>
            <person name="Poehlein A."/>
            <person name="Boeer T."/>
            <person name="Daniel R."/>
        </authorList>
    </citation>
    <scope>NUCLEOTIDE SEQUENCE [LARGE SCALE GENOMIC DNA]</scope>
    <source>
        <strain evidence="9 10">DSM 11254</strain>
    </source>
</reference>
<dbReference type="PIRSF" id="PIRSF000398">
    <property type="entry name" value="M_m6A_EcoRV"/>
    <property type="match status" value="1"/>
</dbReference>
<dbReference type="InterPro" id="IPR012327">
    <property type="entry name" value="MeTrfase_D12"/>
</dbReference>
<dbReference type="PANTHER" id="PTHR30481">
    <property type="entry name" value="DNA ADENINE METHYLASE"/>
    <property type="match status" value="1"/>
</dbReference>
<keyword evidence="5 8" id="KW-0949">S-adenosyl-L-methionine</keyword>
<dbReference type="GO" id="GO:0006298">
    <property type="term" value="P:mismatch repair"/>
    <property type="evidence" value="ECO:0007669"/>
    <property type="project" value="TreeGrafter"/>
</dbReference>
<dbReference type="OrthoDB" id="9805629at2"/>
<dbReference type="PANTHER" id="PTHR30481:SF3">
    <property type="entry name" value="DNA ADENINE METHYLASE"/>
    <property type="match status" value="1"/>
</dbReference>
<dbReference type="Pfam" id="PF02086">
    <property type="entry name" value="MethyltransfD12"/>
    <property type="match status" value="1"/>
</dbReference>
<keyword evidence="4 8" id="KW-0808">Transferase</keyword>
<feature type="binding site" evidence="7">
    <location>
        <position position="12"/>
    </location>
    <ligand>
        <name>S-adenosyl-L-methionine</name>
        <dbReference type="ChEBI" id="CHEBI:59789"/>
    </ligand>
</feature>
<comment type="similarity">
    <text evidence="1 8">Belongs to the N(4)/N(6)-methyltransferase family.</text>
</comment>
<dbReference type="NCBIfam" id="TIGR00571">
    <property type="entry name" value="dam"/>
    <property type="match status" value="1"/>
</dbReference>
<dbReference type="GO" id="GO:0009007">
    <property type="term" value="F:site-specific DNA-methyltransferase (adenine-specific) activity"/>
    <property type="evidence" value="ECO:0007669"/>
    <property type="project" value="UniProtKB-UniRule"/>
</dbReference>
<evidence type="ECO:0000313" key="10">
    <source>
        <dbReference type="Proteomes" id="UP000425916"/>
    </source>
</evidence>
<dbReference type="InterPro" id="IPR002052">
    <property type="entry name" value="DNA_methylase_N6_adenine_CS"/>
</dbReference>
<name>A0A6I5ZUH4_9FIRM</name>
<accession>A0A6I5ZUH4</accession>
<dbReference type="EC" id="2.1.1.72" evidence="2 8"/>
<feature type="binding site" evidence="7">
    <location>
        <position position="16"/>
    </location>
    <ligand>
        <name>S-adenosyl-L-methionine</name>
        <dbReference type="ChEBI" id="CHEBI:59789"/>
    </ligand>
</feature>
<dbReference type="InterPro" id="IPR029063">
    <property type="entry name" value="SAM-dependent_MTases_sf"/>
</dbReference>
<keyword evidence="3 8" id="KW-0489">Methyltransferase</keyword>
<evidence type="ECO:0000256" key="6">
    <source>
        <dbReference type="ARBA" id="ARBA00047942"/>
    </source>
</evidence>
<dbReference type="AlphaFoldDB" id="A0A6I5ZUH4"/>
<protein>
    <recommendedName>
        <fullName evidence="2 8">Site-specific DNA-methyltransferase (adenine-specific)</fullName>
        <ecNumber evidence="2 8">2.1.1.72</ecNumber>
    </recommendedName>
</protein>
<dbReference type="EMBL" id="CP046244">
    <property type="protein sequence ID" value="QGP93426.1"/>
    <property type="molecule type" value="Genomic_DNA"/>
</dbReference>
<evidence type="ECO:0000256" key="2">
    <source>
        <dbReference type="ARBA" id="ARBA00011900"/>
    </source>
</evidence>
<dbReference type="PROSITE" id="PS00092">
    <property type="entry name" value="N6_MTASE"/>
    <property type="match status" value="1"/>
</dbReference>
<dbReference type="InterPro" id="IPR012263">
    <property type="entry name" value="M_m6A_EcoRV"/>
</dbReference>
<dbReference type="RefSeq" id="WP_156274817.1">
    <property type="nucleotide sequence ID" value="NZ_CP046244.1"/>
</dbReference>
<feature type="binding site" evidence="7">
    <location>
        <position position="63"/>
    </location>
    <ligand>
        <name>S-adenosyl-L-methionine</name>
        <dbReference type="ChEBI" id="CHEBI:59789"/>
    </ligand>
</feature>
<dbReference type="Gene3D" id="3.40.50.150">
    <property type="entry name" value="Vaccinia Virus protein VP39"/>
    <property type="match status" value="1"/>
</dbReference>
<keyword evidence="10" id="KW-1185">Reference proteome</keyword>
<dbReference type="GO" id="GO:1904047">
    <property type="term" value="F:S-adenosyl-L-methionine binding"/>
    <property type="evidence" value="ECO:0007669"/>
    <property type="project" value="TreeGrafter"/>
</dbReference>
<evidence type="ECO:0000256" key="3">
    <source>
        <dbReference type="ARBA" id="ARBA00022603"/>
    </source>
</evidence>
<dbReference type="PRINTS" id="PR00505">
    <property type="entry name" value="D12N6MTFRASE"/>
</dbReference>